<dbReference type="EMBL" id="AP027729">
    <property type="protein sequence ID" value="BDZ42902.1"/>
    <property type="molecule type" value="Genomic_DNA"/>
</dbReference>
<dbReference type="Proteomes" id="UP001321475">
    <property type="component" value="Chromosome"/>
</dbReference>
<reference evidence="3" key="1">
    <citation type="journal article" date="2019" name="Int. J. Syst. Evol. Microbiol.">
        <title>The Global Catalogue of Microorganisms (GCM) 10K type strain sequencing project: providing services to taxonomists for standard genome sequencing and annotation.</title>
        <authorList>
            <consortium name="The Broad Institute Genomics Platform"/>
            <consortium name="The Broad Institute Genome Sequencing Center for Infectious Disease"/>
            <person name="Wu L."/>
            <person name="Ma J."/>
        </authorList>
    </citation>
    <scope>NUCLEOTIDE SEQUENCE [LARGE SCALE GENOMIC DNA]</scope>
    <source>
        <strain evidence="3">NBRC 108565</strain>
    </source>
</reference>
<evidence type="ECO:0000313" key="3">
    <source>
        <dbReference type="Proteomes" id="UP001321475"/>
    </source>
</evidence>
<feature type="region of interest" description="Disordered" evidence="1">
    <location>
        <begin position="114"/>
        <end position="135"/>
    </location>
</feature>
<gene>
    <name evidence="2" type="ORF">GCM10025865_22010</name>
</gene>
<sequence>MTAGAPGAVEPRPPTCRLRGADDDGQRFADEAPHPSSSPQGDDDEDDEELEGDGARAGGRIPTGSLLVPSMAVASGSAGTNHVRFSWWPSMRSASAAFPDSSIRSLVTRSASEKARTVRSGPRTIAYAPSDPSSG</sequence>
<protein>
    <submittedName>
        <fullName evidence="2">Uncharacterized protein</fullName>
    </submittedName>
</protein>
<name>A0ABM8G4B5_9CELL</name>
<feature type="compositionally biased region" description="Basic and acidic residues" evidence="1">
    <location>
        <begin position="19"/>
        <end position="33"/>
    </location>
</feature>
<proteinExistence type="predicted"/>
<accession>A0ABM8G4B5</accession>
<feature type="region of interest" description="Disordered" evidence="1">
    <location>
        <begin position="1"/>
        <end position="64"/>
    </location>
</feature>
<feature type="compositionally biased region" description="Acidic residues" evidence="1">
    <location>
        <begin position="41"/>
        <end position="52"/>
    </location>
</feature>
<keyword evidence="3" id="KW-1185">Reference proteome</keyword>
<evidence type="ECO:0000256" key="1">
    <source>
        <dbReference type="SAM" id="MobiDB-lite"/>
    </source>
</evidence>
<evidence type="ECO:0000313" key="2">
    <source>
        <dbReference type="EMBL" id="BDZ42902.1"/>
    </source>
</evidence>
<organism evidence="2 3">
    <name type="scientific">Paraoerskovia sediminicola</name>
    <dbReference type="NCBI Taxonomy" id="1138587"/>
    <lineage>
        <taxon>Bacteria</taxon>
        <taxon>Bacillati</taxon>
        <taxon>Actinomycetota</taxon>
        <taxon>Actinomycetes</taxon>
        <taxon>Micrococcales</taxon>
        <taxon>Cellulomonadaceae</taxon>
        <taxon>Paraoerskovia</taxon>
    </lineage>
</organism>